<evidence type="ECO:0000313" key="12">
    <source>
        <dbReference type="EMBL" id="CAH1414019.1"/>
    </source>
</evidence>
<evidence type="ECO:0000256" key="6">
    <source>
        <dbReference type="ARBA" id="ARBA00023163"/>
    </source>
</evidence>
<dbReference type="Pfam" id="PF14144">
    <property type="entry name" value="DOG1"/>
    <property type="match status" value="1"/>
</dbReference>
<keyword evidence="6" id="KW-0804">Transcription</keyword>
<accession>A0AAU9LQK5</accession>
<comment type="caution">
    <text evidence="12">The sequence shown here is derived from an EMBL/GenBank/DDBJ whole genome shotgun (WGS) entry which is preliminary data.</text>
</comment>
<dbReference type="EMBL" id="CAKMRJ010000001">
    <property type="protein sequence ID" value="CAH1414019.1"/>
    <property type="molecule type" value="Genomic_DNA"/>
</dbReference>
<keyword evidence="4" id="KW-0238">DNA-binding</keyword>
<dbReference type="AlphaFoldDB" id="A0AAU9LQK5"/>
<dbReference type="PANTHER" id="PTHR45693:SF1">
    <property type="entry name" value="TRANSCRIPTION FACTOR PERIANTHIA"/>
    <property type="match status" value="1"/>
</dbReference>
<reference evidence="12 13" key="1">
    <citation type="submission" date="2022-01" db="EMBL/GenBank/DDBJ databases">
        <authorList>
            <person name="Xiong W."/>
            <person name="Schranz E."/>
        </authorList>
    </citation>
    <scope>NUCLEOTIDE SEQUENCE [LARGE SCALE GENOMIC DNA]</scope>
</reference>
<dbReference type="PROSITE" id="PS51806">
    <property type="entry name" value="DOG1"/>
    <property type="match status" value="1"/>
</dbReference>
<sequence length="471" mass="52194">MQSFRTTPPTQPPPVAHPLSSSDLYCHSPFYIRGDENGRTDTRFTDLGELQHSSAFHQEDAVDLSRSSIYNEIRAGNGNGVVVSNGLQFRSHHMNFGSTTEMSSIGTGVDTGQFMMQHHHKAMVVSGGGSGGGGGGGIGKGHFENWGESGIADNSQQTDTSTDIDTDDKNQFNSLQHGGQDSMEGSMGKIGDQKILRRLAQNREAARKSRLRKKAYVQQLENSRLKLTQLEHELKQARQQGMLIASGDQSHLLGSNGALAFDMDYARWLEDHQRLINDVRSAFNTHANDNELRVLVDAIMSHYDEIFRLKSIAAKSDVFHLLSGMWKSPAERCFMWIGGFRSSELLKILGSHLEPLTDQQLMGICNLQQSSQQAEDALSQGMEAWQQSLVDTLSSTSGGSVDYMGQMAMAMGKLGTLENFLHQADLLRQQTLQQLHRILTTRQAARALLVINDYMSRLRALSSLWLARPKD</sequence>
<dbReference type="InterPro" id="IPR004827">
    <property type="entry name" value="bZIP"/>
</dbReference>
<evidence type="ECO:0000259" key="11">
    <source>
        <dbReference type="PROSITE" id="PS51806"/>
    </source>
</evidence>
<dbReference type="GO" id="GO:0006351">
    <property type="term" value="P:DNA-templated transcription"/>
    <property type="evidence" value="ECO:0007669"/>
    <property type="project" value="InterPro"/>
</dbReference>
<evidence type="ECO:0000256" key="4">
    <source>
        <dbReference type="ARBA" id="ARBA00023125"/>
    </source>
</evidence>
<feature type="region of interest" description="Disordered" evidence="9">
    <location>
        <begin position="139"/>
        <end position="165"/>
    </location>
</feature>
<dbReference type="GO" id="GO:0003700">
    <property type="term" value="F:DNA-binding transcription factor activity"/>
    <property type="evidence" value="ECO:0007669"/>
    <property type="project" value="InterPro"/>
</dbReference>
<name>A0AAU9LQK5_9ASTR</name>
<protein>
    <submittedName>
        <fullName evidence="12">Uncharacterized protein</fullName>
    </submittedName>
</protein>
<dbReference type="SUPFAM" id="SSF57959">
    <property type="entry name" value="Leucine zipper domain"/>
    <property type="match status" value="1"/>
</dbReference>
<feature type="region of interest" description="Disordered" evidence="9">
    <location>
        <begin position="1"/>
        <end position="21"/>
    </location>
</feature>
<evidence type="ECO:0000256" key="3">
    <source>
        <dbReference type="ARBA" id="ARBA00023015"/>
    </source>
</evidence>
<keyword evidence="3" id="KW-0805">Transcription regulation</keyword>
<evidence type="ECO:0000259" key="10">
    <source>
        <dbReference type="PROSITE" id="PS50217"/>
    </source>
</evidence>
<dbReference type="InterPro" id="IPR046347">
    <property type="entry name" value="bZIP_sf"/>
</dbReference>
<evidence type="ECO:0000256" key="1">
    <source>
        <dbReference type="ARBA" id="ARBA00004123"/>
    </source>
</evidence>
<dbReference type="PROSITE" id="PS50217">
    <property type="entry name" value="BZIP"/>
    <property type="match status" value="1"/>
</dbReference>
<evidence type="ECO:0000256" key="8">
    <source>
        <dbReference type="SAM" id="Coils"/>
    </source>
</evidence>
<evidence type="ECO:0000256" key="9">
    <source>
        <dbReference type="SAM" id="MobiDB-lite"/>
    </source>
</evidence>
<dbReference type="CDD" id="cd14708">
    <property type="entry name" value="bZIP_HBP1b-like"/>
    <property type="match status" value="1"/>
</dbReference>
<dbReference type="GO" id="GO:0043565">
    <property type="term" value="F:sequence-specific DNA binding"/>
    <property type="evidence" value="ECO:0007669"/>
    <property type="project" value="InterPro"/>
</dbReference>
<dbReference type="FunFam" id="1.20.5.170:FF:000019">
    <property type="entry name" value="BZIP family transcription factor"/>
    <property type="match status" value="1"/>
</dbReference>
<evidence type="ECO:0000313" key="13">
    <source>
        <dbReference type="Proteomes" id="UP001157418"/>
    </source>
</evidence>
<comment type="similarity">
    <text evidence="2">Belongs to the bZIP family.</text>
</comment>
<organism evidence="12 13">
    <name type="scientific">Lactuca virosa</name>
    <dbReference type="NCBI Taxonomy" id="75947"/>
    <lineage>
        <taxon>Eukaryota</taxon>
        <taxon>Viridiplantae</taxon>
        <taxon>Streptophyta</taxon>
        <taxon>Embryophyta</taxon>
        <taxon>Tracheophyta</taxon>
        <taxon>Spermatophyta</taxon>
        <taxon>Magnoliopsida</taxon>
        <taxon>eudicotyledons</taxon>
        <taxon>Gunneridae</taxon>
        <taxon>Pentapetalae</taxon>
        <taxon>asterids</taxon>
        <taxon>campanulids</taxon>
        <taxon>Asterales</taxon>
        <taxon>Asteraceae</taxon>
        <taxon>Cichorioideae</taxon>
        <taxon>Cichorieae</taxon>
        <taxon>Lactucinae</taxon>
        <taxon>Lactuca</taxon>
    </lineage>
</organism>
<gene>
    <name evidence="12" type="ORF">LVIROSA_LOCUS1955</name>
</gene>
<comment type="subcellular location">
    <subcellularLocation>
        <location evidence="1">Nucleus</location>
    </subcellularLocation>
</comment>
<dbReference type="InterPro" id="IPR025422">
    <property type="entry name" value="TGA_domain"/>
</dbReference>
<dbReference type="Gene3D" id="1.20.5.170">
    <property type="match status" value="1"/>
</dbReference>
<dbReference type="SMART" id="SM00338">
    <property type="entry name" value="BRLZ"/>
    <property type="match status" value="1"/>
</dbReference>
<keyword evidence="8" id="KW-0175">Coiled coil</keyword>
<evidence type="ECO:0000256" key="2">
    <source>
        <dbReference type="ARBA" id="ARBA00007163"/>
    </source>
</evidence>
<feature type="domain" description="BZIP" evidence="10">
    <location>
        <begin position="192"/>
        <end position="236"/>
    </location>
</feature>
<feature type="compositionally biased region" description="Low complexity" evidence="9">
    <location>
        <begin position="153"/>
        <end position="163"/>
    </location>
</feature>
<keyword evidence="13" id="KW-1185">Reference proteome</keyword>
<keyword evidence="5" id="KW-0010">Activator</keyword>
<dbReference type="Pfam" id="PF00170">
    <property type="entry name" value="bZIP_1"/>
    <property type="match status" value="1"/>
</dbReference>
<dbReference type="GO" id="GO:0005634">
    <property type="term" value="C:nucleus"/>
    <property type="evidence" value="ECO:0007669"/>
    <property type="project" value="UniProtKB-SubCell"/>
</dbReference>
<feature type="coiled-coil region" evidence="8">
    <location>
        <begin position="213"/>
        <end position="240"/>
    </location>
</feature>
<evidence type="ECO:0000256" key="7">
    <source>
        <dbReference type="ARBA" id="ARBA00023242"/>
    </source>
</evidence>
<dbReference type="PANTHER" id="PTHR45693">
    <property type="entry name" value="TRANSCRIPTION FACTOR TGA9"/>
    <property type="match status" value="1"/>
</dbReference>
<feature type="domain" description="DOG1" evidence="11">
    <location>
        <begin position="258"/>
        <end position="468"/>
    </location>
</feature>
<dbReference type="PROSITE" id="PS00036">
    <property type="entry name" value="BZIP_BASIC"/>
    <property type="match status" value="1"/>
</dbReference>
<dbReference type="Proteomes" id="UP001157418">
    <property type="component" value="Unassembled WGS sequence"/>
</dbReference>
<proteinExistence type="inferred from homology"/>
<keyword evidence="7" id="KW-0539">Nucleus</keyword>
<evidence type="ECO:0000256" key="5">
    <source>
        <dbReference type="ARBA" id="ARBA00023159"/>
    </source>
</evidence>